<reference evidence="1 2" key="1">
    <citation type="submission" date="2019-05" db="EMBL/GenBank/DDBJ databases">
        <title>Mikania micrantha, genome provides insights into the molecular mechanism of rapid growth.</title>
        <authorList>
            <person name="Liu B."/>
        </authorList>
    </citation>
    <scope>NUCLEOTIDE SEQUENCE [LARGE SCALE GENOMIC DNA]</scope>
    <source>
        <strain evidence="1">NLD-2019</strain>
        <tissue evidence="1">Leaf</tissue>
    </source>
</reference>
<sequence length="156" mass="17487">MAAAMAGSTASFSTRTMSTGEPVVSVDWLHANLREPDLKKMFGDGDGNRTHIPENPEYAMKRKNQEEGNCLFVVAMVIAINLNIKKTVKTVAKKTKEAVLLRVARALQLKRFSQEPIVEDHGDEDKADDVEVLCTFMHFNSLYFPAFCGDQHNSRR</sequence>
<name>A0A5N6LSG6_9ASTR</name>
<comment type="caution">
    <text evidence="1">The sequence shown here is derived from an EMBL/GenBank/DDBJ whole genome shotgun (WGS) entry which is preliminary data.</text>
</comment>
<organism evidence="1 2">
    <name type="scientific">Mikania micrantha</name>
    <name type="common">bitter vine</name>
    <dbReference type="NCBI Taxonomy" id="192012"/>
    <lineage>
        <taxon>Eukaryota</taxon>
        <taxon>Viridiplantae</taxon>
        <taxon>Streptophyta</taxon>
        <taxon>Embryophyta</taxon>
        <taxon>Tracheophyta</taxon>
        <taxon>Spermatophyta</taxon>
        <taxon>Magnoliopsida</taxon>
        <taxon>eudicotyledons</taxon>
        <taxon>Gunneridae</taxon>
        <taxon>Pentapetalae</taxon>
        <taxon>asterids</taxon>
        <taxon>campanulids</taxon>
        <taxon>Asterales</taxon>
        <taxon>Asteraceae</taxon>
        <taxon>Asteroideae</taxon>
        <taxon>Heliantheae alliance</taxon>
        <taxon>Eupatorieae</taxon>
        <taxon>Mikania</taxon>
    </lineage>
</organism>
<dbReference type="Proteomes" id="UP000326396">
    <property type="component" value="Linkage Group LG8"/>
</dbReference>
<protein>
    <submittedName>
        <fullName evidence="1">Uncharacterized protein</fullName>
    </submittedName>
</protein>
<dbReference type="OrthoDB" id="1710864at2759"/>
<keyword evidence="2" id="KW-1185">Reference proteome</keyword>
<gene>
    <name evidence="1" type="ORF">E3N88_37913</name>
</gene>
<evidence type="ECO:0000313" key="2">
    <source>
        <dbReference type="Proteomes" id="UP000326396"/>
    </source>
</evidence>
<dbReference type="AlphaFoldDB" id="A0A5N6LSG6"/>
<evidence type="ECO:0000313" key="1">
    <source>
        <dbReference type="EMBL" id="KAD2804536.1"/>
    </source>
</evidence>
<accession>A0A5N6LSG6</accession>
<proteinExistence type="predicted"/>
<dbReference type="EMBL" id="SZYD01000018">
    <property type="protein sequence ID" value="KAD2804536.1"/>
    <property type="molecule type" value="Genomic_DNA"/>
</dbReference>